<dbReference type="EMBL" id="VRZA01000001">
    <property type="protein sequence ID" value="TXS95944.1"/>
    <property type="molecule type" value="Genomic_DNA"/>
</dbReference>
<accession>A0A5C9A7D8</accession>
<keyword evidence="1" id="KW-0560">Oxidoreductase</keyword>
<dbReference type="GO" id="GO:0016706">
    <property type="term" value="F:2-oxoglutarate-dependent dioxygenase activity"/>
    <property type="evidence" value="ECO:0007669"/>
    <property type="project" value="UniProtKB-ARBA"/>
</dbReference>
<evidence type="ECO:0000313" key="1">
    <source>
        <dbReference type="EMBL" id="TXS95944.1"/>
    </source>
</evidence>
<dbReference type="InterPro" id="IPR008775">
    <property type="entry name" value="Phytyl_CoA_dOase-like"/>
</dbReference>
<dbReference type="AlphaFoldDB" id="A0A5C9A7D8"/>
<sequence length="214" mass="24094">MMLSEQQRAFFEIFGYLRLPGLMADVIGEIDAAFTATFAEYPGEIVEWVHETHENRMRRFISGVTGKNDFLDALTREPRIAGLASALLGEDYVFRGSDCSIYDCGTLFHKDAYGANLAYTNIKMALYLEPIDEHSGAIRVIPGSHHRGDKFVRQLNPHVESGFRDLGLSTGQVPSTVLPSEPGDLLLWNYRLIHATQYGGNQRRMLALEFSENY</sequence>
<keyword evidence="1" id="KW-0223">Dioxygenase</keyword>
<keyword evidence="2" id="KW-1185">Reference proteome</keyword>
<dbReference type="Gene3D" id="2.60.120.620">
    <property type="entry name" value="q2cbj1_9rhob like domain"/>
    <property type="match status" value="1"/>
</dbReference>
<evidence type="ECO:0000313" key="2">
    <source>
        <dbReference type="Proteomes" id="UP000321039"/>
    </source>
</evidence>
<dbReference type="SUPFAM" id="SSF51197">
    <property type="entry name" value="Clavaminate synthase-like"/>
    <property type="match status" value="1"/>
</dbReference>
<reference evidence="1 2" key="1">
    <citation type="submission" date="2019-08" db="EMBL/GenBank/DDBJ databases">
        <title>Parahaliea maris sp. nov., isolated from the surface seawater.</title>
        <authorList>
            <person name="Liu Y."/>
        </authorList>
    </citation>
    <scope>NUCLEOTIDE SEQUENCE [LARGE SCALE GENOMIC DNA]</scope>
    <source>
        <strain evidence="1 2">HSLHS9</strain>
    </source>
</reference>
<organism evidence="1 2">
    <name type="scientific">Parahaliea maris</name>
    <dbReference type="NCBI Taxonomy" id="2716870"/>
    <lineage>
        <taxon>Bacteria</taxon>
        <taxon>Pseudomonadati</taxon>
        <taxon>Pseudomonadota</taxon>
        <taxon>Gammaproteobacteria</taxon>
        <taxon>Cellvibrionales</taxon>
        <taxon>Halieaceae</taxon>
        <taxon>Parahaliea</taxon>
    </lineage>
</organism>
<gene>
    <name evidence="1" type="ORF">FV139_00065</name>
</gene>
<protein>
    <submittedName>
        <fullName evidence="1">Phytanoyl-CoA dioxygenase family protein</fullName>
    </submittedName>
</protein>
<proteinExistence type="predicted"/>
<name>A0A5C9A7D8_9GAMM</name>
<dbReference type="Proteomes" id="UP000321039">
    <property type="component" value="Unassembled WGS sequence"/>
</dbReference>
<comment type="caution">
    <text evidence="1">The sequence shown here is derived from an EMBL/GenBank/DDBJ whole genome shotgun (WGS) entry which is preliminary data.</text>
</comment>
<dbReference type="Pfam" id="PF05721">
    <property type="entry name" value="PhyH"/>
    <property type="match status" value="1"/>
</dbReference>